<keyword evidence="1" id="KW-0175">Coiled coil</keyword>
<dbReference type="EMBL" id="JQAZ01000004">
    <property type="protein sequence ID" value="KRN31404.1"/>
    <property type="molecule type" value="Genomic_DNA"/>
</dbReference>
<dbReference type="PATRIC" id="fig|81857.3.peg.123"/>
<dbReference type="EMBL" id="JQAT01000001">
    <property type="protein sequence ID" value="KRN29238.1"/>
    <property type="molecule type" value="Genomic_DNA"/>
</dbReference>
<accession>A0A0R2G205</accession>
<comment type="caution">
    <text evidence="3">The sequence shown here is derived from an EMBL/GenBank/DDBJ whole genome shotgun (WGS) entry which is preliminary data.</text>
</comment>
<sequence length="134" mass="14614">MRHKMYGKDVREVMAQIAELQSQALSEALKAQEMAENLSADAKQEALKGQQMATDAMNAANAAMDQAKQAEENVEAAERNILQNAKDIELQDQMIRALTGFLRSVGYAVDFDSSGNLIKPSMSGGDEYNDGSIK</sequence>
<dbReference type="STRING" id="81857.IV38_GL000118"/>
<evidence type="ECO:0000313" key="2">
    <source>
        <dbReference type="EMBL" id="KRN29238.1"/>
    </source>
</evidence>
<evidence type="ECO:0000256" key="1">
    <source>
        <dbReference type="SAM" id="Coils"/>
    </source>
</evidence>
<protein>
    <submittedName>
        <fullName evidence="3">Uncharacterized protein</fullName>
    </submittedName>
</protein>
<evidence type="ECO:0000313" key="4">
    <source>
        <dbReference type="Proteomes" id="UP000051645"/>
    </source>
</evidence>
<gene>
    <name evidence="2" type="ORF">IV38_GL000118</name>
    <name evidence="3" type="ORF">IV40_GL001400</name>
</gene>
<evidence type="ECO:0000313" key="5">
    <source>
        <dbReference type="Proteomes" id="UP000051751"/>
    </source>
</evidence>
<proteinExistence type="predicted"/>
<reference evidence="4 5" key="1">
    <citation type="journal article" date="2015" name="Genome Announc.">
        <title>Expanding the biotechnology potential of lactobacilli through comparative genomics of 213 strains and associated genera.</title>
        <authorList>
            <person name="Sun Z."/>
            <person name="Harris H.M."/>
            <person name="McCann A."/>
            <person name="Guo C."/>
            <person name="Argimon S."/>
            <person name="Zhang W."/>
            <person name="Yang X."/>
            <person name="Jeffery I.B."/>
            <person name="Cooney J.C."/>
            <person name="Kagawa T.F."/>
            <person name="Liu W."/>
            <person name="Song Y."/>
            <person name="Salvetti E."/>
            <person name="Wrobel A."/>
            <person name="Rasinkangas P."/>
            <person name="Parkhill J."/>
            <person name="Rea M.C."/>
            <person name="O'Sullivan O."/>
            <person name="Ritari J."/>
            <person name="Douillard F.P."/>
            <person name="Paul Ross R."/>
            <person name="Yang R."/>
            <person name="Briner A.E."/>
            <person name="Felis G.E."/>
            <person name="de Vos W.M."/>
            <person name="Barrangou R."/>
            <person name="Klaenhammer T.R."/>
            <person name="Caufield P.W."/>
            <person name="Cui Y."/>
            <person name="Zhang H."/>
            <person name="O'Toole P.W."/>
        </authorList>
    </citation>
    <scope>NUCLEOTIDE SEQUENCE [LARGE SCALE GENOMIC DNA]</scope>
    <source>
        <strain evidence="2 5">ATCC BAA-66</strain>
        <strain evidence="3 4">DSM 13344</strain>
    </source>
</reference>
<organism evidence="3 4">
    <name type="scientific">Lactobacillus selangorensis</name>
    <dbReference type="NCBI Taxonomy" id="81857"/>
    <lineage>
        <taxon>Bacteria</taxon>
        <taxon>Bacillati</taxon>
        <taxon>Bacillota</taxon>
        <taxon>Bacilli</taxon>
        <taxon>Lactobacillales</taxon>
        <taxon>Lactobacillaceae</taxon>
        <taxon>Lactobacillus</taxon>
    </lineage>
</organism>
<keyword evidence="4" id="KW-1185">Reference proteome</keyword>
<name>A0A0R2G205_9LACO</name>
<evidence type="ECO:0000313" key="3">
    <source>
        <dbReference type="EMBL" id="KRN31404.1"/>
    </source>
</evidence>
<dbReference type="Proteomes" id="UP000051751">
    <property type="component" value="Unassembled WGS sequence"/>
</dbReference>
<dbReference type="AlphaFoldDB" id="A0A0R2G205"/>
<dbReference type="Proteomes" id="UP000051645">
    <property type="component" value="Unassembled WGS sequence"/>
</dbReference>
<feature type="coiled-coil region" evidence="1">
    <location>
        <begin position="53"/>
        <end position="87"/>
    </location>
</feature>